<dbReference type="PANTHER" id="PTHR30092">
    <property type="entry name" value="INNER MEMBRANE PROTEIN CRED"/>
    <property type="match status" value="1"/>
</dbReference>
<dbReference type="InterPro" id="IPR010364">
    <property type="entry name" value="Uncharacterised_IM_CreD"/>
</dbReference>
<feature type="transmembrane region" description="Helical" evidence="1">
    <location>
        <begin position="412"/>
        <end position="432"/>
    </location>
</feature>
<dbReference type="Proteomes" id="UP000461288">
    <property type="component" value="Unassembled WGS sequence"/>
</dbReference>
<evidence type="ECO:0000313" key="3">
    <source>
        <dbReference type="Proteomes" id="UP000461288"/>
    </source>
</evidence>
<keyword evidence="1" id="KW-0812">Transmembrane</keyword>
<proteinExistence type="predicted"/>
<keyword evidence="1" id="KW-1133">Transmembrane helix</keyword>
<feature type="transmembrane region" description="Helical" evidence="1">
    <location>
        <begin position="309"/>
        <end position="327"/>
    </location>
</feature>
<gene>
    <name evidence="2" type="primary">creD</name>
    <name evidence="2" type="ORF">GO594_00905</name>
</gene>
<dbReference type="GO" id="GO:0005886">
    <property type="term" value="C:plasma membrane"/>
    <property type="evidence" value="ECO:0007669"/>
    <property type="project" value="TreeGrafter"/>
</dbReference>
<dbReference type="Pfam" id="PF06123">
    <property type="entry name" value="CreD"/>
    <property type="match status" value="1"/>
</dbReference>
<dbReference type="NCBIfam" id="NF008712">
    <property type="entry name" value="PRK11715.1-1"/>
    <property type="match status" value="1"/>
</dbReference>
<sequence length="457" mass="50500">MTRTLGFKLGAIALLILLLLIPLLMIDGLIDERQMARDSVQANIAQSSSYAQQVTGPLLVVPFHRTVREWKTHEKTGQRYLDEREQRGRLFFLPDRFHLQGDVDTQLLTRGIYQARLYKSDSRISGEFAVPAHFGIEEGLEDYQFETPFLAVGISDIRGINNALKLELNGRSLDFQPGSGDPILASGVHVPLPHLASGEAQTLNYGFTLNLQGTESLHITPVGRDSQVELKSPWPHPSFVGEFLPAEREVHEDGFTARWQTSFFATDLQQALADCAYEDRCQAFNSRVFGVSFVDPVDQYLKSDRAIKYALLFICLTFAGFFLVEVLKRINVHPVQYGLVGLALAFFYLLLLSLSEHLAFGLAYALSASACVLLVGIYVSSVLHSWVRGGGFTAGLAALYGMLYGLLSAEDYALLMGSLLVFGLLACVMVLTRKLDWYAVGRPAAPFQAQAQAPAQA</sequence>
<evidence type="ECO:0000313" key="2">
    <source>
        <dbReference type="EMBL" id="MWK54525.1"/>
    </source>
</evidence>
<dbReference type="EMBL" id="WTFN01000002">
    <property type="protein sequence ID" value="MWK54525.1"/>
    <property type="molecule type" value="Genomic_DNA"/>
</dbReference>
<keyword evidence="1" id="KW-0472">Membrane</keyword>
<protein>
    <submittedName>
        <fullName evidence="2">Cell envelope integrity protein CreD</fullName>
    </submittedName>
</protein>
<organism evidence="2 3">
    <name type="scientific">Metapseudomonas otitidis</name>
    <dbReference type="NCBI Taxonomy" id="319939"/>
    <lineage>
        <taxon>Bacteria</taxon>
        <taxon>Pseudomonadati</taxon>
        <taxon>Pseudomonadota</taxon>
        <taxon>Gammaproteobacteria</taxon>
        <taxon>Pseudomonadales</taxon>
        <taxon>Pseudomonadaceae</taxon>
        <taxon>Metapseudomonas</taxon>
    </lineage>
</organism>
<accession>A0A7X3H3Q1</accession>
<dbReference type="PIRSF" id="PIRSF004548">
    <property type="entry name" value="CreD"/>
    <property type="match status" value="1"/>
</dbReference>
<feature type="transmembrane region" description="Helical" evidence="1">
    <location>
        <begin position="358"/>
        <end position="379"/>
    </location>
</feature>
<comment type="caution">
    <text evidence="2">The sequence shown here is derived from an EMBL/GenBank/DDBJ whole genome shotgun (WGS) entry which is preliminary data.</text>
</comment>
<dbReference type="RefSeq" id="WP_160479356.1">
    <property type="nucleotide sequence ID" value="NZ_WTFN01000002.1"/>
</dbReference>
<reference evidence="2 3" key="1">
    <citation type="submission" date="2019-12" db="EMBL/GenBank/DDBJ databases">
        <title>Draft genome sequence of Pseudomonas otitidis recovered from a chicken carcass.</title>
        <authorList>
            <person name="Vieira T.R."/>
            <person name="Oliviera E.F.C."/>
            <person name="Silva N.M.V."/>
            <person name="Sambrano G.E."/>
            <person name="Cibulski S.P."/>
            <person name="Cardoso M.R.I."/>
        </authorList>
    </citation>
    <scope>NUCLEOTIDE SEQUENCE [LARGE SCALE GENOMIC DNA]</scope>
    <source>
        <strain evidence="2 3">25_K</strain>
    </source>
</reference>
<name>A0A7X3H3Q1_9GAMM</name>
<feature type="transmembrane region" description="Helical" evidence="1">
    <location>
        <begin position="386"/>
        <end position="406"/>
    </location>
</feature>
<evidence type="ECO:0000256" key="1">
    <source>
        <dbReference type="SAM" id="Phobius"/>
    </source>
</evidence>
<dbReference type="PANTHER" id="PTHR30092:SF0">
    <property type="entry name" value="INNER MEMBRANE PROTEIN CRED"/>
    <property type="match status" value="1"/>
</dbReference>
<feature type="transmembrane region" description="Helical" evidence="1">
    <location>
        <begin position="334"/>
        <end position="352"/>
    </location>
</feature>
<dbReference type="AlphaFoldDB" id="A0A7X3H3Q1"/>